<keyword evidence="5 7" id="KW-0472">Membrane</keyword>
<organism evidence="8 9">
    <name type="scientific">Herrania umbratica</name>
    <dbReference type="NCBI Taxonomy" id="108875"/>
    <lineage>
        <taxon>Eukaryota</taxon>
        <taxon>Viridiplantae</taxon>
        <taxon>Streptophyta</taxon>
        <taxon>Embryophyta</taxon>
        <taxon>Tracheophyta</taxon>
        <taxon>Spermatophyta</taxon>
        <taxon>Magnoliopsida</taxon>
        <taxon>eudicotyledons</taxon>
        <taxon>Gunneridae</taxon>
        <taxon>Pentapetalae</taxon>
        <taxon>rosids</taxon>
        <taxon>malvids</taxon>
        <taxon>Malvales</taxon>
        <taxon>Malvaceae</taxon>
        <taxon>Byttnerioideae</taxon>
        <taxon>Herrania</taxon>
    </lineage>
</organism>
<comment type="similarity">
    <text evidence="6">Belongs to the DESIGUAL family.</text>
</comment>
<proteinExistence type="inferred from homology"/>
<evidence type="ECO:0000256" key="5">
    <source>
        <dbReference type="ARBA" id="ARBA00023136"/>
    </source>
</evidence>
<evidence type="ECO:0000256" key="3">
    <source>
        <dbReference type="ARBA" id="ARBA00022729"/>
    </source>
</evidence>
<evidence type="ECO:0000256" key="1">
    <source>
        <dbReference type="ARBA" id="ARBA00004127"/>
    </source>
</evidence>
<feature type="transmembrane region" description="Helical" evidence="7">
    <location>
        <begin position="21"/>
        <end position="40"/>
    </location>
</feature>
<keyword evidence="8" id="KW-1185">Reference proteome</keyword>
<evidence type="ECO:0000256" key="6">
    <source>
        <dbReference type="ARBA" id="ARBA00029467"/>
    </source>
</evidence>
<feature type="transmembrane region" description="Helical" evidence="7">
    <location>
        <begin position="155"/>
        <end position="177"/>
    </location>
</feature>
<accession>A0A6J1BDB2</accession>
<dbReference type="Proteomes" id="UP000504621">
    <property type="component" value="Unplaced"/>
</dbReference>
<protein>
    <submittedName>
        <fullName evidence="9">Uncharacterized protein LOC110426402</fullName>
    </submittedName>
</protein>
<name>A0A6J1BDB2_9ROSI</name>
<evidence type="ECO:0000256" key="4">
    <source>
        <dbReference type="ARBA" id="ARBA00022989"/>
    </source>
</evidence>
<evidence type="ECO:0000256" key="7">
    <source>
        <dbReference type="SAM" id="Phobius"/>
    </source>
</evidence>
<dbReference type="InterPro" id="IPR052222">
    <property type="entry name" value="DESIGUAL"/>
</dbReference>
<dbReference type="OrthoDB" id="1931917at2759"/>
<reference evidence="9" key="1">
    <citation type="submission" date="2025-08" db="UniProtKB">
        <authorList>
            <consortium name="RefSeq"/>
        </authorList>
    </citation>
    <scope>IDENTIFICATION</scope>
    <source>
        <tissue evidence="9">Leaf</tissue>
    </source>
</reference>
<dbReference type="RefSeq" id="XP_021297290.1">
    <property type="nucleotide sequence ID" value="XM_021441615.1"/>
</dbReference>
<dbReference type="GeneID" id="110426402"/>
<gene>
    <name evidence="9" type="primary">LOC110426402</name>
</gene>
<dbReference type="GO" id="GO:0012505">
    <property type="term" value="C:endomembrane system"/>
    <property type="evidence" value="ECO:0007669"/>
    <property type="project" value="UniProtKB-SubCell"/>
</dbReference>
<dbReference type="Pfam" id="PF06749">
    <property type="entry name" value="DUF1218"/>
    <property type="match status" value="1"/>
</dbReference>
<keyword evidence="3" id="KW-0732">Signal</keyword>
<dbReference type="InterPro" id="IPR009606">
    <property type="entry name" value="DEAL/Modifying_wall_lignin1/2"/>
</dbReference>
<evidence type="ECO:0000313" key="8">
    <source>
        <dbReference type="Proteomes" id="UP000504621"/>
    </source>
</evidence>
<keyword evidence="4 7" id="KW-1133">Transmembrane helix</keyword>
<evidence type="ECO:0000313" key="9">
    <source>
        <dbReference type="RefSeq" id="XP_021297290.1"/>
    </source>
</evidence>
<keyword evidence="2 7" id="KW-0812">Transmembrane</keyword>
<comment type="subcellular location">
    <subcellularLocation>
        <location evidence="1">Endomembrane system</location>
        <topology evidence="1">Multi-pass membrane protein</topology>
    </subcellularLocation>
</comment>
<dbReference type="AlphaFoldDB" id="A0A6J1BDB2"/>
<feature type="transmembrane region" description="Helical" evidence="7">
    <location>
        <begin position="95"/>
        <end position="111"/>
    </location>
</feature>
<sequence length="208" mass="23156">MAYAVAHGWLGKDANQTEYRFCFLSFLCSFFIIILQPPSGNPQISTGGDHIICKYPSDPTVVLGFLSVTSLAVSVLVGHFSVFYPYNGKSVPRYVFFRSMTFFVFFLLLFVPGTRALSMLAAGMLFWVTITELLHLANNVHQDMSTTCPTAKSGLFGGAAFLALSASLFWLICLMLADDVRTEYFEEQKDRLAEAFTTDYDAKQQGEV</sequence>
<evidence type="ECO:0000256" key="2">
    <source>
        <dbReference type="ARBA" id="ARBA00022692"/>
    </source>
</evidence>
<dbReference type="PANTHER" id="PTHR31769">
    <property type="entry name" value="OS07G0462200 PROTEIN-RELATED"/>
    <property type="match status" value="1"/>
</dbReference>
<feature type="transmembrane region" description="Helical" evidence="7">
    <location>
        <begin position="60"/>
        <end position="83"/>
    </location>
</feature>